<dbReference type="EMBL" id="DAAEEB010000016">
    <property type="protein sequence ID" value="HAA8054558.1"/>
    <property type="molecule type" value="Genomic_DNA"/>
</dbReference>
<dbReference type="InterPro" id="IPR011990">
    <property type="entry name" value="TPR-like_helical_dom_sf"/>
</dbReference>
<dbReference type="EMBL" id="DAAEQL010000019">
    <property type="protein sequence ID" value="HAA8491905.1"/>
    <property type="molecule type" value="Genomic_DNA"/>
</dbReference>
<accession>A0A6X5CPM9</accession>
<reference evidence="2" key="2">
    <citation type="submission" date="2019-10" db="EMBL/GenBank/DDBJ databases">
        <authorList>
            <consortium name="NCBI Pathogen Detection Project"/>
        </authorList>
    </citation>
    <scope>NUCLEOTIDE SEQUENCE</scope>
    <source>
        <strain evidence="2">09CEB371LM</strain>
        <strain evidence="3">Sam_F526FDD3-C0F7-43DB-B204-E231FEF9C926</strain>
    </source>
</reference>
<dbReference type="RefSeq" id="WP_061691481.1">
    <property type="nucleotide sequence ID" value="NZ_CP168903.1"/>
</dbReference>
<dbReference type="Proteomes" id="UP000840039">
    <property type="component" value="Unassembled WGS sequence"/>
</dbReference>
<organism evidence="2">
    <name type="scientific">Listeria monocytogenes</name>
    <dbReference type="NCBI Taxonomy" id="1639"/>
    <lineage>
        <taxon>Bacteria</taxon>
        <taxon>Bacillati</taxon>
        <taxon>Bacillota</taxon>
        <taxon>Bacilli</taxon>
        <taxon>Bacillales</taxon>
        <taxon>Listeriaceae</taxon>
        <taxon>Listeria</taxon>
    </lineage>
</organism>
<dbReference type="Pfam" id="PF01381">
    <property type="entry name" value="HTH_3"/>
    <property type="match status" value="1"/>
</dbReference>
<reference evidence="2 4" key="1">
    <citation type="journal article" date="2018" name="Genome Biol.">
        <title>SKESA: strategic k-mer extension for scrupulous assemblies.</title>
        <authorList>
            <person name="Souvorov A."/>
            <person name="Agarwala R."/>
            <person name="Lipman D.J."/>
        </authorList>
    </citation>
    <scope>NUCLEOTIDE SEQUENCE [LARGE SCALE GENOMIC DNA]</scope>
    <source>
        <strain>09CEB371LM</strain>
        <strain evidence="2 3">Sam_F526FDD3-C0F7-43DB-B204-E231FEF9C926</strain>
    </source>
</reference>
<dbReference type="AlphaFoldDB" id="A0A6X5CPM9"/>
<evidence type="ECO:0000259" key="1">
    <source>
        <dbReference type="PROSITE" id="PS50943"/>
    </source>
</evidence>
<dbReference type="PANTHER" id="PTHR37038">
    <property type="entry name" value="TRANSCRIPTIONAL REGULATOR-RELATED"/>
    <property type="match status" value="1"/>
</dbReference>
<dbReference type="CDD" id="cd00093">
    <property type="entry name" value="HTH_XRE"/>
    <property type="match status" value="1"/>
</dbReference>
<evidence type="ECO:0000313" key="3">
    <source>
        <dbReference type="EMBL" id="HAA8491905.1"/>
    </source>
</evidence>
<dbReference type="InterPro" id="IPR001387">
    <property type="entry name" value="Cro/C1-type_HTH"/>
</dbReference>
<proteinExistence type="predicted"/>
<dbReference type="SMART" id="SM00530">
    <property type="entry name" value="HTH_XRE"/>
    <property type="match status" value="1"/>
</dbReference>
<sequence length="314" mass="36439">MVNKFGSELKNIRKTLGISQRELSNDGIIVSKSSLQRIENDKQTPSVDIASLLLQRLDISSPEMEYRLNNFSLSEKEKLINEFREIGSSANVAGINSLLIKMKNFLQSNYSAYISNLILILESLTLFQEEQSFENARKIVTPIWQSLEKRDEWLYKDILLISNIIYMFDGETFLNMKNRLLFFINKYYHLGTVKKLYIITLLNSVLYMKKNNRFLEAEEDLNIALKKAKEQNEHIRYLDALSLKAELLWLKGEKEFAIKIAKESFIKLYCLEQFDILEDNIKDWEKLTNVKVDTFLKPLTGVASGKCGFTTVSI</sequence>
<dbReference type="SUPFAM" id="SSF47413">
    <property type="entry name" value="lambda repressor-like DNA-binding domains"/>
    <property type="match status" value="1"/>
</dbReference>
<dbReference type="Gene3D" id="1.25.40.10">
    <property type="entry name" value="Tetratricopeptide repeat domain"/>
    <property type="match status" value="1"/>
</dbReference>
<comment type="caution">
    <text evidence="2">The sequence shown here is derived from an EMBL/GenBank/DDBJ whole genome shotgun (WGS) entry which is preliminary data.</text>
</comment>
<dbReference type="InterPro" id="IPR010982">
    <property type="entry name" value="Lambda_DNA-bd_dom_sf"/>
</dbReference>
<dbReference type="PANTHER" id="PTHR37038:SF13">
    <property type="entry name" value="HTH CRO_C1-TYPE DOMAIN-CONTAINING PROTEIN"/>
    <property type="match status" value="1"/>
</dbReference>
<dbReference type="Proteomes" id="UP000840567">
    <property type="component" value="Unassembled WGS sequence"/>
</dbReference>
<evidence type="ECO:0000313" key="4">
    <source>
        <dbReference type="Proteomes" id="UP000840567"/>
    </source>
</evidence>
<dbReference type="InterPro" id="IPR053163">
    <property type="entry name" value="HTH-type_regulator_Rgg"/>
</dbReference>
<dbReference type="PROSITE" id="PS50943">
    <property type="entry name" value="HTH_CROC1"/>
    <property type="match status" value="1"/>
</dbReference>
<evidence type="ECO:0000313" key="2">
    <source>
        <dbReference type="EMBL" id="HAA8054558.1"/>
    </source>
</evidence>
<protein>
    <recommendedName>
        <fullName evidence="1">HTH cro/C1-type domain-containing protein</fullName>
    </recommendedName>
</protein>
<dbReference type="GO" id="GO:0003677">
    <property type="term" value="F:DNA binding"/>
    <property type="evidence" value="ECO:0007669"/>
    <property type="project" value="InterPro"/>
</dbReference>
<name>A0A6X5CPM9_LISMN</name>
<feature type="domain" description="HTH cro/C1-type" evidence="1">
    <location>
        <begin position="9"/>
        <end position="64"/>
    </location>
</feature>
<gene>
    <name evidence="2" type="ORF">GHH22_15590</name>
    <name evidence="3" type="ORF">GHO09_15615</name>
</gene>